<reference evidence="2" key="1">
    <citation type="journal article" date="2019" name="Int. J. Syst. Evol. Microbiol.">
        <title>The Global Catalogue of Microorganisms (GCM) 10K type strain sequencing project: providing services to taxonomists for standard genome sequencing and annotation.</title>
        <authorList>
            <consortium name="The Broad Institute Genomics Platform"/>
            <consortium name="The Broad Institute Genome Sequencing Center for Infectious Disease"/>
            <person name="Wu L."/>
            <person name="Ma J."/>
        </authorList>
    </citation>
    <scope>NUCLEOTIDE SEQUENCE [LARGE SCALE GENOMIC DNA]</scope>
    <source>
        <strain evidence="2">CCM 7427</strain>
    </source>
</reference>
<comment type="caution">
    <text evidence="1">The sequence shown here is derived from an EMBL/GenBank/DDBJ whole genome shotgun (WGS) entry which is preliminary data.</text>
</comment>
<keyword evidence="2" id="KW-1185">Reference proteome</keyword>
<dbReference type="Proteomes" id="UP001597521">
    <property type="component" value="Unassembled WGS sequence"/>
</dbReference>
<dbReference type="RefSeq" id="WP_386833344.1">
    <property type="nucleotide sequence ID" value="NZ_JBHUNP010000001.1"/>
</dbReference>
<name>A0ABW5QLM6_9HYPH</name>
<dbReference type="EMBL" id="JBHUNP010000001">
    <property type="protein sequence ID" value="MFD2648234.1"/>
    <property type="molecule type" value="Genomic_DNA"/>
</dbReference>
<proteinExistence type="predicted"/>
<gene>
    <name evidence="1" type="ORF">ACFSX5_10570</name>
</gene>
<protein>
    <recommendedName>
        <fullName evidence="3">DUF4240 domain-containing protein</fullName>
    </recommendedName>
</protein>
<evidence type="ECO:0000313" key="2">
    <source>
        <dbReference type="Proteomes" id="UP001597521"/>
    </source>
</evidence>
<evidence type="ECO:0000313" key="1">
    <source>
        <dbReference type="EMBL" id="MFD2648234.1"/>
    </source>
</evidence>
<evidence type="ECO:0008006" key="3">
    <source>
        <dbReference type="Google" id="ProtNLM"/>
    </source>
</evidence>
<organism evidence="1 2">
    <name type="scientific">Devosia albogilva</name>
    <dbReference type="NCBI Taxonomy" id="429726"/>
    <lineage>
        <taxon>Bacteria</taxon>
        <taxon>Pseudomonadati</taxon>
        <taxon>Pseudomonadota</taxon>
        <taxon>Alphaproteobacteria</taxon>
        <taxon>Hyphomicrobiales</taxon>
        <taxon>Devosiaceae</taxon>
        <taxon>Devosia</taxon>
    </lineage>
</organism>
<accession>A0ABW5QLM6</accession>
<sequence>MYDEAATAIPVDEDHFWAMVEQNFEFARHVLEDYPLQSKQEALEERTPAFLVLAYRGTSDEMDQRDFYYRLGNELLPQVEALITRRDLSIEFVQQWGKLMFCHGMLATYIFDDADPLAVQRAAKRSGEARASDLHRRWLARVFSIPEFARLKREAADHDVGELLRSLQTDAAIRSRYPDGWFEKILTKSGELRSTFQGKNFPRGDFDALCAQEGDDLPPLPKFPD</sequence>